<evidence type="ECO:0000256" key="1">
    <source>
        <dbReference type="ARBA" id="ARBA00010319"/>
    </source>
</evidence>
<feature type="domain" description="FAM91 C-terminal" evidence="3">
    <location>
        <begin position="515"/>
        <end position="598"/>
    </location>
</feature>
<dbReference type="Proteomes" id="UP000653454">
    <property type="component" value="Unassembled WGS sequence"/>
</dbReference>
<comment type="caution">
    <text evidence="4">The sequence shown here is derived from an EMBL/GenBank/DDBJ whole genome shotgun (WGS) entry which is preliminary data.</text>
</comment>
<comment type="similarity">
    <text evidence="1">Belongs to the FAM91 family.</text>
</comment>
<organism evidence="4 5">
    <name type="scientific">Plutella xylostella</name>
    <name type="common">Diamondback moth</name>
    <name type="synonym">Plutella maculipennis</name>
    <dbReference type="NCBI Taxonomy" id="51655"/>
    <lineage>
        <taxon>Eukaryota</taxon>
        <taxon>Metazoa</taxon>
        <taxon>Ecdysozoa</taxon>
        <taxon>Arthropoda</taxon>
        <taxon>Hexapoda</taxon>
        <taxon>Insecta</taxon>
        <taxon>Pterygota</taxon>
        <taxon>Neoptera</taxon>
        <taxon>Endopterygota</taxon>
        <taxon>Lepidoptera</taxon>
        <taxon>Glossata</taxon>
        <taxon>Ditrysia</taxon>
        <taxon>Yponomeutoidea</taxon>
        <taxon>Plutellidae</taxon>
        <taxon>Plutella</taxon>
    </lineage>
</organism>
<dbReference type="Pfam" id="PF14647">
    <property type="entry name" value="FAM91_N"/>
    <property type="match status" value="1"/>
</dbReference>
<accession>A0A8S4EEU2</accession>
<sequence>MEDEVEDCIRKKIQWPQLPASVKRLLGDSPKEYEKYIVEFSISNQLRFRGSLVRTVRKDEKKYYEVLIHNSIQRLMLFPYHLADMIVKGLRITPFIYYTEVVALLIEQEKSYDTMPNFTAADCLRLLGIGRNEYLELVAKSRSLGRRSRAKAIRSLLPRVPCNVPIQPWWRIELGFVLEEDVKPLYESEKALIDLLIDRGSQTAGTVDYNVVKNLYRRGLIYLDVPITTADKVAVPPLKGFVMNRVAGDYFETLLYKVFVSIDEHTTVAELAAVLQVDSELVQQAVSLYCRLGFARSLAPPPVAPPHPSWTHAVTSHTHQPYRQITPLTFDPSAEEDALQMEPVLIKQNQPGSSKQTISDLGESPGGAAGTKRVALLFDSTLAAYLMMGNLSPDLKIHAVTLFEVGKLCDESLDSLLIELDKVAQDPEIEGEARRYLAAALCLRSALRALRPRLRPLDLLRCEALHALGAAARARLLTTKYRCQIVGRNVTTSVYPCLPGGGLCLRSALRPRLRPLDLLRCEALHALGAAARARLLTTKYRLAISVAPLCRGARAGSAAGSLPHLGPAPAEAASPWMRLYLYHVAGYGPPTLLLCKGEL</sequence>
<reference evidence="4" key="1">
    <citation type="submission" date="2020-11" db="EMBL/GenBank/DDBJ databases">
        <authorList>
            <person name="Whiteford S."/>
        </authorList>
    </citation>
    <scope>NUCLEOTIDE SEQUENCE</scope>
</reference>
<feature type="domain" description="FAM91 C-terminal" evidence="3">
    <location>
        <begin position="371"/>
        <end position="486"/>
    </location>
</feature>
<dbReference type="AlphaFoldDB" id="A0A8S4EEU2"/>
<evidence type="ECO:0000259" key="2">
    <source>
        <dbReference type="Pfam" id="PF14647"/>
    </source>
</evidence>
<dbReference type="PANTHER" id="PTHR28441">
    <property type="entry name" value="PROTEIN FAM91A1"/>
    <property type="match status" value="1"/>
</dbReference>
<keyword evidence="5" id="KW-1185">Reference proteome</keyword>
<dbReference type="InterPro" id="IPR028091">
    <property type="entry name" value="FAM91_N_dom"/>
</dbReference>
<name>A0A8S4EEU2_PLUXY</name>
<evidence type="ECO:0000259" key="3">
    <source>
        <dbReference type="Pfam" id="PF14648"/>
    </source>
</evidence>
<dbReference type="EMBL" id="CAJHNJ030000016">
    <property type="protein sequence ID" value="CAG9114460.1"/>
    <property type="molecule type" value="Genomic_DNA"/>
</dbReference>
<dbReference type="InterPro" id="IPR039199">
    <property type="entry name" value="FAM91"/>
</dbReference>
<dbReference type="Pfam" id="PF14648">
    <property type="entry name" value="FAM91_C"/>
    <property type="match status" value="2"/>
</dbReference>
<dbReference type="PANTHER" id="PTHR28441:SF2">
    <property type="entry name" value="PROTEIN FAM91A1"/>
    <property type="match status" value="1"/>
</dbReference>
<protein>
    <submittedName>
        <fullName evidence="4">(diamondback moth) hypothetical protein</fullName>
    </submittedName>
</protein>
<evidence type="ECO:0000313" key="5">
    <source>
        <dbReference type="Proteomes" id="UP000653454"/>
    </source>
</evidence>
<evidence type="ECO:0000313" key="4">
    <source>
        <dbReference type="EMBL" id="CAG9114460.1"/>
    </source>
</evidence>
<feature type="domain" description="FAM91 N-terminal" evidence="2">
    <location>
        <begin position="8"/>
        <end position="300"/>
    </location>
</feature>
<proteinExistence type="inferred from homology"/>
<dbReference type="InterPro" id="IPR028097">
    <property type="entry name" value="FAM91_C_dom"/>
</dbReference>
<gene>
    <name evidence="4" type="ORF">PLXY2_LOCUS5383</name>
</gene>